<dbReference type="Gene3D" id="1.25.40.1010">
    <property type="match status" value="1"/>
</dbReference>
<feature type="region of interest" description="Disordered" evidence="4">
    <location>
        <begin position="610"/>
        <end position="650"/>
    </location>
</feature>
<dbReference type="EMBL" id="ML121529">
    <property type="protein sequence ID" value="RPB28421.1"/>
    <property type="molecule type" value="Genomic_DNA"/>
</dbReference>
<evidence type="ECO:0000313" key="6">
    <source>
        <dbReference type="Proteomes" id="UP000267821"/>
    </source>
</evidence>
<dbReference type="Proteomes" id="UP000267821">
    <property type="component" value="Unassembled WGS sequence"/>
</dbReference>
<sequence>MPKQPPLASKDGSLFRQVIKNYESKQYKKGLKCAEQILKKHPKHGETLAMKGLIINCLGRHDEAFAIAKEALKHDMQSQVCWHVYGLLWRSVKNYDEAIKAYKYALRFDPESQQILRDLAYLQVQMRDFTGYTESRRTILKGRPQVRANWTGLAIAHHLAGNLSEAENILTKFEGTLKKPPQKGTAEYVEHSEAALYKNMVIAESGDIQRALGDLDNISRIVLDKLSIMESKAKYLLQLKMWEEAEQTYMTLLDRNPDNRSYYAALEQCWAKGEDVDRSQFKAKYDKLAEKYPKADSPKRAPLDFLDGDEFRAAADAYITRLLQRGVPSTFANIKALYRDPAKREVVPQLVHKLLKAEEAKAKECEKTEANGDSAGSIKWVLYFLAQHYDHYRTRDSKKALEYINRAIEVSTAVEVQMTLARIHKHMGHLQQAMEIMSKARESDLKDRFINTKCAKYQLRNDCNEEALQTMSLFTRNEANGGPLGDLLEMQCVWYLTEDAESYVRQKKFGLALKRYHSIWKIFDDWTEDQFDFHSFSLRKGQIRAYIEMIRWENTLRSHHFFARAALGAIKAYIQLSDKPHLAHCSLANGGEGANFDSMNTADRKKALKKARREAQKQQEKEAAERAAKKDEKKITGDEGVKKEDDDLKGEKLVQTTDPLGDAMKFLTPLLELSPQRLEVQLQGFEVFLRRKKYLLALKCLLAAAKLTPEDPTVHNQIISFKKAIDSPPEPLPAEVTTIIDTEFYTTLLPSKNTDLVAFNSEYLAKYKDTPSKLFGGLRAKHLVKPESTSEIEASVLENIKEGLDTYTLKDAYEGLGLLRETKASDKAVEEYKSVAEGRWENAKGLV</sequence>
<dbReference type="OrthoDB" id="10263032at2759"/>
<dbReference type="PROSITE" id="PS50005">
    <property type="entry name" value="TPR"/>
    <property type="match status" value="1"/>
</dbReference>
<dbReference type="SMART" id="SM00028">
    <property type="entry name" value="TPR"/>
    <property type="match status" value="4"/>
</dbReference>
<keyword evidence="1" id="KW-0677">Repeat</keyword>
<dbReference type="Gene3D" id="1.25.40.1040">
    <property type="match status" value="1"/>
</dbReference>
<keyword evidence="2 3" id="KW-0802">TPR repeat</keyword>
<proteinExistence type="predicted"/>
<dbReference type="GO" id="GO:0031415">
    <property type="term" value="C:NatA complex"/>
    <property type="evidence" value="ECO:0007669"/>
    <property type="project" value="TreeGrafter"/>
</dbReference>
<dbReference type="GO" id="GO:0016740">
    <property type="term" value="F:transferase activity"/>
    <property type="evidence" value="ECO:0007669"/>
    <property type="project" value="UniProtKB-KW"/>
</dbReference>
<dbReference type="AlphaFoldDB" id="A0A3N4M6W3"/>
<dbReference type="SUPFAM" id="SSF48452">
    <property type="entry name" value="TPR-like"/>
    <property type="match status" value="3"/>
</dbReference>
<evidence type="ECO:0000256" key="4">
    <source>
        <dbReference type="SAM" id="MobiDB-lite"/>
    </source>
</evidence>
<dbReference type="FunFam" id="1.25.40.1040:FF:000003">
    <property type="entry name" value="N-terminal acetyltransferase A, auxiliary subunit"/>
    <property type="match status" value="1"/>
</dbReference>
<evidence type="ECO:0000313" key="5">
    <source>
        <dbReference type="EMBL" id="RPB28421.1"/>
    </source>
</evidence>
<dbReference type="FunFam" id="1.25.40.1010:FF:000002">
    <property type="entry name" value="N-terminal acetyltransferase catalytic subunit (NAT1)"/>
    <property type="match status" value="1"/>
</dbReference>
<dbReference type="FunCoup" id="A0A3N4M6W3">
    <property type="interactions" value="1082"/>
</dbReference>
<evidence type="ECO:0000256" key="1">
    <source>
        <dbReference type="ARBA" id="ARBA00022737"/>
    </source>
</evidence>
<dbReference type="InterPro" id="IPR011990">
    <property type="entry name" value="TPR-like_helical_dom_sf"/>
</dbReference>
<organism evidence="5 6">
    <name type="scientific">Terfezia boudieri ATCC MYA-4762</name>
    <dbReference type="NCBI Taxonomy" id="1051890"/>
    <lineage>
        <taxon>Eukaryota</taxon>
        <taxon>Fungi</taxon>
        <taxon>Dikarya</taxon>
        <taxon>Ascomycota</taxon>
        <taxon>Pezizomycotina</taxon>
        <taxon>Pezizomycetes</taxon>
        <taxon>Pezizales</taxon>
        <taxon>Pezizaceae</taxon>
        <taxon>Terfezia</taxon>
    </lineage>
</organism>
<gene>
    <name evidence="5" type="ORF">L211DRAFT_383085</name>
</gene>
<keyword evidence="5" id="KW-0808">Transferase</keyword>
<evidence type="ECO:0000256" key="2">
    <source>
        <dbReference type="ARBA" id="ARBA00022803"/>
    </source>
</evidence>
<accession>A0A3N4M6W3</accession>
<feature type="repeat" description="TPR" evidence="3">
    <location>
        <begin position="79"/>
        <end position="112"/>
    </location>
</feature>
<dbReference type="InterPro" id="IPR019734">
    <property type="entry name" value="TPR_rpt"/>
</dbReference>
<feature type="compositionally biased region" description="Basic and acidic residues" evidence="4">
    <location>
        <begin position="613"/>
        <end position="650"/>
    </location>
</feature>
<reference evidence="5 6" key="1">
    <citation type="journal article" date="2018" name="Nat. Ecol. Evol.">
        <title>Pezizomycetes genomes reveal the molecular basis of ectomycorrhizal truffle lifestyle.</title>
        <authorList>
            <person name="Murat C."/>
            <person name="Payen T."/>
            <person name="Noel B."/>
            <person name="Kuo A."/>
            <person name="Morin E."/>
            <person name="Chen J."/>
            <person name="Kohler A."/>
            <person name="Krizsan K."/>
            <person name="Balestrini R."/>
            <person name="Da Silva C."/>
            <person name="Montanini B."/>
            <person name="Hainaut M."/>
            <person name="Levati E."/>
            <person name="Barry K.W."/>
            <person name="Belfiori B."/>
            <person name="Cichocki N."/>
            <person name="Clum A."/>
            <person name="Dockter R.B."/>
            <person name="Fauchery L."/>
            <person name="Guy J."/>
            <person name="Iotti M."/>
            <person name="Le Tacon F."/>
            <person name="Lindquist E.A."/>
            <person name="Lipzen A."/>
            <person name="Malagnac F."/>
            <person name="Mello A."/>
            <person name="Molinier V."/>
            <person name="Miyauchi S."/>
            <person name="Poulain J."/>
            <person name="Riccioni C."/>
            <person name="Rubini A."/>
            <person name="Sitrit Y."/>
            <person name="Splivallo R."/>
            <person name="Traeger S."/>
            <person name="Wang M."/>
            <person name="Zifcakova L."/>
            <person name="Wipf D."/>
            <person name="Zambonelli A."/>
            <person name="Paolocci F."/>
            <person name="Nowrousian M."/>
            <person name="Ottonello S."/>
            <person name="Baldrian P."/>
            <person name="Spatafora J.W."/>
            <person name="Henrissat B."/>
            <person name="Nagy L.G."/>
            <person name="Aury J.M."/>
            <person name="Wincker P."/>
            <person name="Grigoriev I.V."/>
            <person name="Bonfante P."/>
            <person name="Martin F.M."/>
        </authorList>
    </citation>
    <scope>NUCLEOTIDE SEQUENCE [LARGE SCALE GENOMIC DNA]</scope>
    <source>
        <strain evidence="5 6">ATCC MYA-4762</strain>
    </source>
</reference>
<keyword evidence="6" id="KW-1185">Reference proteome</keyword>
<dbReference type="PIRSF" id="PIRSF000422">
    <property type="entry name" value="N-terminal-AcTrfase-A_aux_su"/>
    <property type="match status" value="1"/>
</dbReference>
<protein>
    <submittedName>
        <fullName evidence="5">N-terminal acetyltransferase catalytic subunit</fullName>
    </submittedName>
</protein>
<dbReference type="PANTHER" id="PTHR22767:SF2">
    <property type="entry name" value="N(ALPHA)-ACETYLTRANSFERASE 15_16, ISOFORM A"/>
    <property type="match status" value="1"/>
</dbReference>
<dbReference type="Pfam" id="PF12569">
    <property type="entry name" value="NatA_aux_su"/>
    <property type="match status" value="1"/>
</dbReference>
<name>A0A3N4M6W3_9PEZI</name>
<dbReference type="STRING" id="1051890.A0A3N4M6W3"/>
<evidence type="ECO:0000256" key="3">
    <source>
        <dbReference type="PROSITE-ProRule" id="PRU00339"/>
    </source>
</evidence>
<dbReference type="PANTHER" id="PTHR22767">
    <property type="entry name" value="N-TERMINAL ACETYLTRANSFERASE-RELATED"/>
    <property type="match status" value="1"/>
</dbReference>
<dbReference type="InterPro" id="IPR021183">
    <property type="entry name" value="NatA_aux_su"/>
</dbReference>
<dbReference type="InParanoid" id="A0A3N4M6W3"/>